<dbReference type="AlphaFoldDB" id="A0A0F4LSV1"/>
<dbReference type="InterPro" id="IPR014965">
    <property type="entry name" value="Amino_acid_metab_prot_put"/>
</dbReference>
<dbReference type="EMBL" id="JXJQ01000008">
    <property type="protein sequence ID" value="KJY61892.1"/>
    <property type="molecule type" value="Genomic_DNA"/>
</dbReference>
<sequence>MAKTAHVLGDSNWYRVNPKIKVYSLMDRGFQTSPKGNFLLQQPISGNSPYSASYQLKIRIQQDLQNLRMDTTDEHGLQIINIFKLKDKEQVIEQYNFAIADLVEREILELVKK</sequence>
<protein>
    <recommendedName>
        <fullName evidence="3">Cysteine desulfurase</fullName>
    </recommendedName>
</protein>
<evidence type="ECO:0000313" key="2">
    <source>
        <dbReference type="Proteomes" id="UP000033558"/>
    </source>
</evidence>
<accession>A0A0F4LSV1</accession>
<name>A0A0F4LSV1_9LACO</name>
<keyword evidence="2" id="KW-1185">Reference proteome</keyword>
<gene>
    <name evidence="1" type="ORF">JG30_09450</name>
</gene>
<dbReference type="SUPFAM" id="SSF160800">
    <property type="entry name" value="Lp2179-like"/>
    <property type="match status" value="1"/>
</dbReference>
<dbReference type="PATRIC" id="fig|1218492.5.peg.1085"/>
<dbReference type="InterPro" id="IPR035942">
    <property type="entry name" value="Lp2179-like_sf"/>
</dbReference>
<evidence type="ECO:0008006" key="3">
    <source>
        <dbReference type="Google" id="ProtNLM"/>
    </source>
</evidence>
<dbReference type="OrthoDB" id="2166222at2"/>
<evidence type="ECO:0000313" key="1">
    <source>
        <dbReference type="EMBL" id="KJY61892.1"/>
    </source>
</evidence>
<proteinExistence type="predicted"/>
<dbReference type="Gene3D" id="3.30.1820.10">
    <property type="entry name" value="Lp2179-like"/>
    <property type="match status" value="1"/>
</dbReference>
<dbReference type="RefSeq" id="WP_046316623.1">
    <property type="nucleotide sequence ID" value="NZ_JBHSZT010000001.1"/>
</dbReference>
<comment type="caution">
    <text evidence="1">The sequence shown here is derived from an EMBL/GenBank/DDBJ whole genome shotgun (WGS) entry which is preliminary data.</text>
</comment>
<dbReference type="STRING" id="1218492.JG30_09450"/>
<dbReference type="HOGENOM" id="CLU_169601_0_0_9"/>
<dbReference type="Proteomes" id="UP000033558">
    <property type="component" value="Unassembled WGS sequence"/>
</dbReference>
<reference evidence="1 2" key="1">
    <citation type="submission" date="2015-01" db="EMBL/GenBank/DDBJ databases">
        <title>Comparative genomics of the lactic acid bacteria isolated from the honey bee gut.</title>
        <authorList>
            <person name="Ellegaard K.M."/>
            <person name="Tamarit D."/>
            <person name="Javelind E."/>
            <person name="Olofsson T."/>
            <person name="Andersson S.G."/>
            <person name="Vasquez A."/>
        </authorList>
    </citation>
    <scope>NUCLEOTIDE SEQUENCE [LARGE SCALE GENOMIC DNA]</scope>
    <source>
        <strain evidence="1 2">Bin4</strain>
    </source>
</reference>
<organism evidence="1 2">
    <name type="scientific">Bombilactobacillus mellifer</name>
    <dbReference type="NCBI Taxonomy" id="1218492"/>
    <lineage>
        <taxon>Bacteria</taxon>
        <taxon>Bacillati</taxon>
        <taxon>Bacillota</taxon>
        <taxon>Bacilli</taxon>
        <taxon>Lactobacillales</taxon>
        <taxon>Lactobacillaceae</taxon>
        <taxon>Bombilactobacillus</taxon>
    </lineage>
</organism>
<dbReference type="Pfam" id="PF08866">
    <property type="entry name" value="DUF1831"/>
    <property type="match status" value="1"/>
</dbReference>